<name>A0AA42L6B3_9GAMM</name>
<dbReference type="RefSeq" id="WP_279694506.1">
    <property type="nucleotide sequence ID" value="NZ_JAOEEO010000001.1"/>
</dbReference>
<dbReference type="Proteomes" id="UP001159329">
    <property type="component" value="Unassembled WGS sequence"/>
</dbReference>
<comment type="caution">
    <text evidence="1">The sequence shown here is derived from an EMBL/GenBank/DDBJ whole genome shotgun (WGS) entry which is preliminary data.</text>
</comment>
<dbReference type="EMBL" id="JAOEEO010000001">
    <property type="protein sequence ID" value="MDH0562853.1"/>
    <property type="molecule type" value="Genomic_DNA"/>
</dbReference>
<gene>
    <name evidence="1" type="ORF">N7644_04055</name>
</gene>
<evidence type="ECO:0000313" key="1">
    <source>
        <dbReference type="EMBL" id="MDH0562853.1"/>
    </source>
</evidence>
<evidence type="ECO:0000313" key="2">
    <source>
        <dbReference type="Proteomes" id="UP001159329"/>
    </source>
</evidence>
<dbReference type="AlphaFoldDB" id="A0AA42L6B3"/>
<reference evidence="1" key="1">
    <citation type="submission" date="2022-09" db="EMBL/GenBank/DDBJ databases">
        <title>Intensive care unit water sources are persistently colonized with multi-drug resistant bacteria and are the site of extensive horizontal gene transfer of antibiotic resistance genes.</title>
        <authorList>
            <person name="Diorio-Toth L."/>
        </authorList>
    </citation>
    <scope>NUCLEOTIDE SEQUENCE</scope>
    <source>
        <strain evidence="1">GD04005</strain>
    </source>
</reference>
<evidence type="ECO:0008006" key="3">
    <source>
        <dbReference type="Google" id="ProtNLM"/>
    </source>
</evidence>
<dbReference type="PROSITE" id="PS51257">
    <property type="entry name" value="PROKAR_LIPOPROTEIN"/>
    <property type="match status" value="1"/>
</dbReference>
<protein>
    <recommendedName>
        <fullName evidence="3">Lipoprotein</fullName>
    </recommendedName>
</protein>
<accession>A0AA42L6B3</accession>
<proteinExistence type="predicted"/>
<organism evidence="1 2">
    <name type="scientific">Acinetobacter courvalinii</name>
    <dbReference type="NCBI Taxonomy" id="280147"/>
    <lineage>
        <taxon>Bacteria</taxon>
        <taxon>Pseudomonadati</taxon>
        <taxon>Pseudomonadota</taxon>
        <taxon>Gammaproteobacteria</taxon>
        <taxon>Moraxellales</taxon>
        <taxon>Moraxellaceae</taxon>
        <taxon>Acinetobacter</taxon>
    </lineage>
</organism>
<sequence>MTKLLIPLLCFTTLFGCSTKDTELLQAYQPLTAAELTEEENYELCSDSAYSLCNHQFQLKKLGSLMVDTNQAPAPTIGVDIGSESIMGYAHPYHYTASMIRDGRKVHFNSINFHKVKAIASYSVAEEFQKVIEQTRSYSLEGEILRFYNAQGKEIAEFINKTPTLLEDEWAGYCSALGTEAEKVVERFQDGLSIGKAKSLVNTEYKINQEFAASIFEKISSKPFAQWDEIPDELMEDCKISYLARDIVEIPRFDREKNILLSKLLN</sequence>